<evidence type="ECO:0000259" key="1">
    <source>
        <dbReference type="Pfam" id="PF04991"/>
    </source>
</evidence>
<accession>A0AAD9NHH5</accession>
<reference evidence="2" key="1">
    <citation type="journal article" date="2023" name="Mol. Biol. Evol.">
        <title>Third-Generation Sequencing Reveals the Adaptive Role of the Epigenome in Three Deep-Sea Polychaetes.</title>
        <authorList>
            <person name="Perez M."/>
            <person name="Aroh O."/>
            <person name="Sun Y."/>
            <person name="Lan Y."/>
            <person name="Juniper S.K."/>
            <person name="Young C.R."/>
            <person name="Angers B."/>
            <person name="Qian P.Y."/>
        </authorList>
    </citation>
    <scope>NUCLEOTIDE SEQUENCE</scope>
    <source>
        <strain evidence="2">R07B-5</strain>
    </source>
</reference>
<comment type="caution">
    <text evidence="2">The sequence shown here is derived from an EMBL/GenBank/DDBJ whole genome shotgun (WGS) entry which is preliminary data.</text>
</comment>
<dbReference type="InterPro" id="IPR052942">
    <property type="entry name" value="LPS_cholinephosphotransferase"/>
</dbReference>
<dbReference type="GO" id="GO:0009100">
    <property type="term" value="P:glycoprotein metabolic process"/>
    <property type="evidence" value="ECO:0007669"/>
    <property type="project" value="UniProtKB-ARBA"/>
</dbReference>
<dbReference type="Pfam" id="PF04991">
    <property type="entry name" value="LicD"/>
    <property type="match status" value="1"/>
</dbReference>
<keyword evidence="3" id="KW-1185">Reference proteome</keyword>
<dbReference type="EMBL" id="JAODUO010001151">
    <property type="protein sequence ID" value="KAK2170467.1"/>
    <property type="molecule type" value="Genomic_DNA"/>
</dbReference>
<feature type="domain" description="LicD/FKTN/FKRP nucleotidyltransferase" evidence="1">
    <location>
        <begin position="22"/>
        <end position="79"/>
    </location>
</feature>
<dbReference type="Proteomes" id="UP001209878">
    <property type="component" value="Unassembled WGS sequence"/>
</dbReference>
<protein>
    <recommendedName>
        <fullName evidence="1">LicD/FKTN/FKRP nucleotidyltransferase domain-containing protein</fullName>
    </recommendedName>
</protein>
<gene>
    <name evidence="2" type="ORF">NP493_1153g00014</name>
</gene>
<organism evidence="2 3">
    <name type="scientific">Ridgeia piscesae</name>
    <name type="common">Tubeworm</name>
    <dbReference type="NCBI Taxonomy" id="27915"/>
    <lineage>
        <taxon>Eukaryota</taxon>
        <taxon>Metazoa</taxon>
        <taxon>Spiralia</taxon>
        <taxon>Lophotrochozoa</taxon>
        <taxon>Annelida</taxon>
        <taxon>Polychaeta</taxon>
        <taxon>Sedentaria</taxon>
        <taxon>Canalipalpata</taxon>
        <taxon>Sabellida</taxon>
        <taxon>Siboglinidae</taxon>
        <taxon>Ridgeia</taxon>
    </lineage>
</organism>
<dbReference type="PANTHER" id="PTHR43404:SF2">
    <property type="entry name" value="LIPOPOLYSACCHARIDE CHOLINEPHOSPHOTRANSFERASE LICD"/>
    <property type="match status" value="1"/>
</dbReference>
<dbReference type="PANTHER" id="PTHR43404">
    <property type="entry name" value="LIPOPOLYSACCHARIDE CHOLINEPHOSPHOTRANSFERASE LICD"/>
    <property type="match status" value="1"/>
</dbReference>
<evidence type="ECO:0000313" key="2">
    <source>
        <dbReference type="EMBL" id="KAK2170467.1"/>
    </source>
</evidence>
<evidence type="ECO:0000313" key="3">
    <source>
        <dbReference type="Proteomes" id="UP001209878"/>
    </source>
</evidence>
<proteinExistence type="predicted"/>
<sequence>MSVVDDAILMTITGRFAKAADAANITYFMYGGTLIGSYRHHGRIPWDDDVDIFVPAEQKTKLEAALKTLAQDFLYAKSLYSRWKVFAPNSKPLEAVPWKYPFLDVSFYVENDSFLWDEDPGYRRQFTYRKSDVFPLYRRPFGRLMLPAPRNMRAILRQFELEQCVSRNYSHSEEAYIARWKSIPCSELWDRQAFVFRTKHK</sequence>
<name>A0AAD9NHH5_RIDPI</name>
<dbReference type="InterPro" id="IPR007074">
    <property type="entry name" value="LicD/FKTN/FKRP_NTP_transf"/>
</dbReference>
<dbReference type="AlphaFoldDB" id="A0AAD9NHH5"/>